<evidence type="ECO:0000259" key="1">
    <source>
        <dbReference type="Pfam" id="PF03417"/>
    </source>
</evidence>
<dbReference type="EMBL" id="BMKS01000012">
    <property type="protein sequence ID" value="GGG44044.1"/>
    <property type="molecule type" value="Genomic_DNA"/>
</dbReference>
<dbReference type="Gene3D" id="3.60.60.10">
    <property type="entry name" value="Penicillin V Acylase, Chain A"/>
    <property type="match status" value="1"/>
</dbReference>
<keyword evidence="3" id="KW-1185">Reference proteome</keyword>
<dbReference type="AlphaFoldDB" id="A0A8J3EC76"/>
<name>A0A8J3EC76_9PROT</name>
<comment type="caution">
    <text evidence="2">The sequence shown here is derived from an EMBL/GenBank/DDBJ whole genome shotgun (WGS) entry which is preliminary data.</text>
</comment>
<proteinExistence type="predicted"/>
<protein>
    <recommendedName>
        <fullName evidence="1">Peptidase C45 hydrolase domain-containing protein</fullName>
    </recommendedName>
</protein>
<dbReference type="Proteomes" id="UP000597507">
    <property type="component" value="Unassembled WGS sequence"/>
</dbReference>
<dbReference type="Pfam" id="PF03417">
    <property type="entry name" value="AAT"/>
    <property type="match status" value="1"/>
</dbReference>
<reference evidence="2 3" key="1">
    <citation type="journal article" date="2014" name="Int. J. Syst. Evol. Microbiol.">
        <title>Complete genome sequence of Corynebacterium casei LMG S-19264T (=DSM 44701T), isolated from a smear-ripened cheese.</title>
        <authorList>
            <consortium name="US DOE Joint Genome Institute (JGI-PGF)"/>
            <person name="Walter F."/>
            <person name="Albersmeier A."/>
            <person name="Kalinowski J."/>
            <person name="Ruckert C."/>
        </authorList>
    </citation>
    <scope>NUCLEOTIDE SEQUENCE [LARGE SCALE GENOMIC DNA]</scope>
    <source>
        <strain evidence="2 3">CGMCC 1.16330</strain>
    </source>
</reference>
<evidence type="ECO:0000313" key="2">
    <source>
        <dbReference type="EMBL" id="GGG44044.1"/>
    </source>
</evidence>
<dbReference type="InterPro" id="IPR005079">
    <property type="entry name" value="Peptidase_C45_hydrolase"/>
</dbReference>
<evidence type="ECO:0000313" key="3">
    <source>
        <dbReference type="Proteomes" id="UP000597507"/>
    </source>
</evidence>
<dbReference type="RefSeq" id="WP_188902447.1">
    <property type="nucleotide sequence ID" value="NZ_BMKS01000012.1"/>
</dbReference>
<feature type="domain" description="Peptidase C45 hydrolase" evidence="1">
    <location>
        <begin position="186"/>
        <end position="279"/>
    </location>
</feature>
<gene>
    <name evidence="2" type="ORF">GCM10010964_34260</name>
</gene>
<organism evidence="2 3">
    <name type="scientific">Caldovatus sediminis</name>
    <dbReference type="NCBI Taxonomy" id="2041189"/>
    <lineage>
        <taxon>Bacteria</taxon>
        <taxon>Pseudomonadati</taxon>
        <taxon>Pseudomonadota</taxon>
        <taxon>Alphaproteobacteria</taxon>
        <taxon>Acetobacterales</taxon>
        <taxon>Roseomonadaceae</taxon>
        <taxon>Caldovatus</taxon>
    </lineage>
</organism>
<accession>A0A8J3EC76</accession>
<sequence>MTTASAAPLPPVPVVDARAGGALAAVEALPRQVELLLAAARRRYTRPGLALGDVLSRRWLRRNANPYLPEIAAVARRLGAPGAYALNLSYEWACTTGLVAGGPLLRVLDWQLDGLGRGLAVLRRRGPAGEWLDLGWPGFVGCVTGLAPGRFAAAINQPPLPGTGLGPVADWIAARPAFWRSRALPPAHLLRRAFDEAPDYAAALAFLRDTPVCAAAFFVLAGAAGEGCVIERTPGVAAVRLAAPVAAATNHWVTMPRRDAPRGRGSEARLRAVEALLRAGVDPWPLAWVAPPILNADTRLVAVADPATGRLALQGFERDGPATRPLRLDP</sequence>